<evidence type="ECO:0000256" key="1">
    <source>
        <dbReference type="ARBA" id="ARBA00004496"/>
    </source>
</evidence>
<feature type="domain" description="RecX second three-helical" evidence="6">
    <location>
        <begin position="62"/>
        <end position="102"/>
    </location>
</feature>
<evidence type="ECO:0000256" key="5">
    <source>
        <dbReference type="HAMAP-Rule" id="MF_01114"/>
    </source>
</evidence>
<dbReference type="Gene3D" id="1.10.10.10">
    <property type="entry name" value="Winged helix-like DNA-binding domain superfamily/Winged helix DNA-binding domain"/>
    <property type="match status" value="3"/>
</dbReference>
<comment type="similarity">
    <text evidence="2 5">Belongs to the RecX family.</text>
</comment>
<dbReference type="HAMAP" id="MF_01114">
    <property type="entry name" value="RecX"/>
    <property type="match status" value="1"/>
</dbReference>
<reference evidence="8 9" key="1">
    <citation type="submission" date="2014-10" db="EMBL/GenBank/DDBJ databases">
        <title>Pedobacter Kyungheensis.</title>
        <authorList>
            <person name="Anderson B.M."/>
            <person name="Newman J.D."/>
        </authorList>
    </citation>
    <scope>NUCLEOTIDE SEQUENCE [LARGE SCALE GENOMIC DNA]</scope>
    <source>
        <strain evidence="8 9">KACC 16221</strain>
    </source>
</reference>
<dbReference type="EMBL" id="JSYN01000035">
    <property type="protein sequence ID" value="KIA91076.1"/>
    <property type="molecule type" value="Genomic_DNA"/>
</dbReference>
<dbReference type="OrthoDB" id="1523826at2"/>
<evidence type="ECO:0000256" key="3">
    <source>
        <dbReference type="ARBA" id="ARBA00018111"/>
    </source>
</evidence>
<dbReference type="RefSeq" id="WP_039481585.1">
    <property type="nucleotide sequence ID" value="NZ_JSYN01000035.1"/>
</dbReference>
<dbReference type="GO" id="GO:0005737">
    <property type="term" value="C:cytoplasm"/>
    <property type="evidence" value="ECO:0007669"/>
    <property type="project" value="UniProtKB-SubCell"/>
</dbReference>
<accession>A0A0C1D2H4</accession>
<organism evidence="8 9">
    <name type="scientific">Pedobacter kyungheensis</name>
    <dbReference type="NCBI Taxonomy" id="1069985"/>
    <lineage>
        <taxon>Bacteria</taxon>
        <taxon>Pseudomonadati</taxon>
        <taxon>Bacteroidota</taxon>
        <taxon>Sphingobacteriia</taxon>
        <taxon>Sphingobacteriales</taxon>
        <taxon>Sphingobacteriaceae</taxon>
        <taxon>Pedobacter</taxon>
    </lineage>
</organism>
<evidence type="ECO:0000313" key="9">
    <source>
        <dbReference type="Proteomes" id="UP000031246"/>
    </source>
</evidence>
<evidence type="ECO:0000313" key="8">
    <source>
        <dbReference type="EMBL" id="KIA91076.1"/>
    </source>
</evidence>
<dbReference type="Pfam" id="PF21981">
    <property type="entry name" value="RecX_HTH3"/>
    <property type="match status" value="1"/>
</dbReference>
<keyword evidence="4 5" id="KW-0963">Cytoplasm</keyword>
<dbReference type="InterPro" id="IPR003783">
    <property type="entry name" value="Regulatory_RecX"/>
</dbReference>
<dbReference type="InterPro" id="IPR053925">
    <property type="entry name" value="RecX_HTH_3rd"/>
</dbReference>
<feature type="domain" description="RecX third three-helical" evidence="7">
    <location>
        <begin position="110"/>
        <end position="155"/>
    </location>
</feature>
<evidence type="ECO:0000256" key="2">
    <source>
        <dbReference type="ARBA" id="ARBA00009695"/>
    </source>
</evidence>
<dbReference type="GO" id="GO:0006282">
    <property type="term" value="P:regulation of DNA repair"/>
    <property type="evidence" value="ECO:0007669"/>
    <property type="project" value="UniProtKB-UniRule"/>
</dbReference>
<proteinExistence type="inferred from homology"/>
<dbReference type="AlphaFoldDB" id="A0A0C1D2H4"/>
<dbReference type="PANTHER" id="PTHR33602:SF1">
    <property type="entry name" value="REGULATORY PROTEIN RECX FAMILY PROTEIN"/>
    <property type="match status" value="1"/>
</dbReference>
<keyword evidence="9" id="KW-1185">Reference proteome</keyword>
<evidence type="ECO:0000256" key="4">
    <source>
        <dbReference type="ARBA" id="ARBA00022490"/>
    </source>
</evidence>
<name>A0A0C1D2H4_9SPHI</name>
<evidence type="ECO:0000259" key="6">
    <source>
        <dbReference type="Pfam" id="PF02631"/>
    </source>
</evidence>
<protein>
    <recommendedName>
        <fullName evidence="3 5">Regulatory protein RecX</fullName>
    </recommendedName>
</protein>
<dbReference type="PANTHER" id="PTHR33602">
    <property type="entry name" value="REGULATORY PROTEIN RECX FAMILY PROTEIN"/>
    <property type="match status" value="1"/>
</dbReference>
<comment type="subcellular location">
    <subcellularLocation>
        <location evidence="1 5">Cytoplasm</location>
    </subcellularLocation>
</comment>
<evidence type="ECO:0000259" key="7">
    <source>
        <dbReference type="Pfam" id="PF21981"/>
    </source>
</evidence>
<comment type="function">
    <text evidence="5">Modulates RecA activity.</text>
</comment>
<dbReference type="InterPro" id="IPR036388">
    <property type="entry name" value="WH-like_DNA-bd_sf"/>
</dbReference>
<dbReference type="InterPro" id="IPR053924">
    <property type="entry name" value="RecX_HTH_2nd"/>
</dbReference>
<dbReference type="Pfam" id="PF02631">
    <property type="entry name" value="RecX_HTH2"/>
    <property type="match status" value="1"/>
</dbReference>
<gene>
    <name evidence="5" type="primary">recX</name>
    <name evidence="8" type="ORF">OC25_23335</name>
</gene>
<comment type="caution">
    <text evidence="8">The sequence shown here is derived from an EMBL/GenBank/DDBJ whole genome shotgun (WGS) entry which is preliminary data.</text>
</comment>
<dbReference type="Proteomes" id="UP000031246">
    <property type="component" value="Unassembled WGS sequence"/>
</dbReference>
<sequence length="162" mass="18570">MKSGKQEGIILDKKQALAKAESFCVYQERSQKEVRSKLLELGMRGDELEEIITDLILNNFLNEERFALNYASGKFNIKHWGRVKIKQGLKLKGVPDKLLQKAIYSLDEDDYLLTLEKLAVKKAESLSENDPFKRKMKLMSYLQAKGFETDLILLVLKASSLN</sequence>